<name>A0A2P4WVX2_9STRA</name>
<dbReference type="GO" id="GO:0000139">
    <property type="term" value="C:Golgi membrane"/>
    <property type="evidence" value="ECO:0007669"/>
    <property type="project" value="UniProtKB-SubCell"/>
</dbReference>
<feature type="transmembrane region" description="Helical" evidence="13">
    <location>
        <begin position="362"/>
        <end position="385"/>
    </location>
</feature>
<evidence type="ECO:0000256" key="13">
    <source>
        <dbReference type="SAM" id="Phobius"/>
    </source>
</evidence>
<dbReference type="InterPro" id="IPR047664">
    <property type="entry name" value="SWEET"/>
</dbReference>
<dbReference type="Proteomes" id="UP000237271">
    <property type="component" value="Unassembled WGS sequence"/>
</dbReference>
<dbReference type="PANTHER" id="PTHR10791:SF30">
    <property type="entry name" value="SUGAR TRANSPORTER SWEET1"/>
    <property type="match status" value="1"/>
</dbReference>
<protein>
    <recommendedName>
        <fullName evidence="4">Sugar transporter SWEET1</fullName>
    </recommendedName>
</protein>
<keyword evidence="6" id="KW-1003">Cell membrane</keyword>
<gene>
    <name evidence="14" type="ORF">PHPALM_38032</name>
</gene>
<dbReference type="OrthoDB" id="409725at2759"/>
<evidence type="ECO:0000256" key="12">
    <source>
        <dbReference type="ARBA" id="ARBA00023136"/>
    </source>
</evidence>
<evidence type="ECO:0000256" key="1">
    <source>
        <dbReference type="ARBA" id="ARBA00004651"/>
    </source>
</evidence>
<accession>A0A2P4WVX2</accession>
<comment type="similarity">
    <text evidence="3">Belongs to the SWEET sugar transporter family.</text>
</comment>
<keyword evidence="10 13" id="KW-1133">Transmembrane helix</keyword>
<feature type="non-terminal residue" evidence="14">
    <location>
        <position position="444"/>
    </location>
</feature>
<sequence length="444" mass="49151">MSSSTLVTLLHVTTAVVQIGMNLSPAPDMYRVHKSKTTGQMALLPLVLMCFNNHLWLLYGLLTKSIFPLSAAALAGEIAGVIFTSVYYRWARNTLEARRTCSAAFLGMVLVTLYVFLGVAGETGQSYDQVVQSLGYVGATINICMYASPLATIKVVLETKSSASLPINLCTMICLNCCMWVATSIVDNDMFVLIPSVIGLVFSGVQLPLYFIYRETNPYIDVDTWLEEGYGTSTTNTVDSFKYELDHESVLPTTYRTTRSTVEMTGTAEIVIRSMAACSGTVMILSPSILIYRVSKQKDVGVASVIPLVTLFANCHVWAVYGYMIENWFPIFWIYLFGDAVALVFLSVYWRYTRQRRYVNRVLLTMAAIVAFVTIYAIIGGLGYTGQSRDQMGSVMGIFADISAICMYGAPMEKLLQVLKYRSAAFINAHMVIAGLTNNCLWFT</sequence>
<evidence type="ECO:0000256" key="10">
    <source>
        <dbReference type="ARBA" id="ARBA00022989"/>
    </source>
</evidence>
<dbReference type="FunFam" id="1.20.1280.290:FF:000007">
    <property type="entry name" value="Bidirectional sugar transporter SWEET7"/>
    <property type="match status" value="2"/>
</dbReference>
<feature type="transmembrane region" description="Helical" evidence="13">
    <location>
        <begin position="102"/>
        <end position="121"/>
    </location>
</feature>
<evidence type="ECO:0000256" key="11">
    <source>
        <dbReference type="ARBA" id="ARBA00023034"/>
    </source>
</evidence>
<feature type="transmembrane region" description="Helical" evidence="13">
    <location>
        <begin position="133"/>
        <end position="157"/>
    </location>
</feature>
<dbReference type="FunFam" id="1.20.1280.290:FF:000004">
    <property type="entry name" value="Sugar transporter SWEET"/>
    <property type="match status" value="1"/>
</dbReference>
<dbReference type="PANTHER" id="PTHR10791">
    <property type="entry name" value="RAG1-ACTIVATING PROTEIN 1"/>
    <property type="match status" value="1"/>
</dbReference>
<organism evidence="14 15">
    <name type="scientific">Phytophthora palmivora</name>
    <dbReference type="NCBI Taxonomy" id="4796"/>
    <lineage>
        <taxon>Eukaryota</taxon>
        <taxon>Sar</taxon>
        <taxon>Stramenopiles</taxon>
        <taxon>Oomycota</taxon>
        <taxon>Peronosporomycetes</taxon>
        <taxon>Peronosporales</taxon>
        <taxon>Peronosporaceae</taxon>
        <taxon>Phytophthora</taxon>
    </lineage>
</organism>
<reference evidence="14 15" key="1">
    <citation type="journal article" date="2017" name="Genome Biol. Evol.">
        <title>Phytophthora megakarya and P. palmivora, closely related causal agents of cacao black pod rot, underwent increases in genome sizes and gene numbers by different mechanisms.</title>
        <authorList>
            <person name="Ali S.S."/>
            <person name="Shao J."/>
            <person name="Lary D.J."/>
            <person name="Kronmiller B."/>
            <person name="Shen D."/>
            <person name="Strem M.D."/>
            <person name="Amoako-Attah I."/>
            <person name="Akrofi A.Y."/>
            <person name="Begoude B.A."/>
            <person name="Ten Hoopen G.M."/>
            <person name="Coulibaly K."/>
            <person name="Kebe B.I."/>
            <person name="Melnick R.L."/>
            <person name="Guiltinan M.J."/>
            <person name="Tyler B.M."/>
            <person name="Meinhardt L.W."/>
            <person name="Bailey B.A."/>
        </authorList>
    </citation>
    <scope>NUCLEOTIDE SEQUENCE [LARGE SCALE GENOMIC DNA]</scope>
    <source>
        <strain evidence="15">sbr112.9</strain>
    </source>
</reference>
<dbReference type="InterPro" id="IPR004316">
    <property type="entry name" value="SWEET_rpt"/>
</dbReference>
<keyword evidence="8 13" id="KW-0812">Transmembrane</keyword>
<evidence type="ECO:0000256" key="4">
    <source>
        <dbReference type="ARBA" id="ARBA00021741"/>
    </source>
</evidence>
<evidence type="ECO:0000256" key="3">
    <source>
        <dbReference type="ARBA" id="ARBA00007809"/>
    </source>
</evidence>
<keyword evidence="15" id="KW-1185">Reference proteome</keyword>
<keyword evidence="9" id="KW-0677">Repeat</keyword>
<evidence type="ECO:0000256" key="6">
    <source>
        <dbReference type="ARBA" id="ARBA00022475"/>
    </source>
</evidence>
<evidence type="ECO:0000256" key="7">
    <source>
        <dbReference type="ARBA" id="ARBA00022597"/>
    </source>
</evidence>
<evidence type="ECO:0000313" key="14">
    <source>
        <dbReference type="EMBL" id="POM57454.1"/>
    </source>
</evidence>
<feature type="transmembrane region" description="Helical" evidence="13">
    <location>
        <begin position="190"/>
        <end position="213"/>
    </location>
</feature>
<dbReference type="GO" id="GO:0051119">
    <property type="term" value="F:sugar transmembrane transporter activity"/>
    <property type="evidence" value="ECO:0007669"/>
    <property type="project" value="InterPro"/>
</dbReference>
<keyword evidence="7" id="KW-0762">Sugar transport</keyword>
<keyword evidence="12 13" id="KW-0472">Membrane</keyword>
<evidence type="ECO:0000313" key="15">
    <source>
        <dbReference type="Proteomes" id="UP000237271"/>
    </source>
</evidence>
<dbReference type="Gene3D" id="1.20.1280.290">
    <property type="match status" value="4"/>
</dbReference>
<dbReference type="GO" id="GO:0005886">
    <property type="term" value="C:plasma membrane"/>
    <property type="evidence" value="ECO:0007669"/>
    <property type="project" value="UniProtKB-SubCell"/>
</dbReference>
<dbReference type="AlphaFoldDB" id="A0A2P4WVX2"/>
<feature type="transmembrane region" description="Helical" evidence="13">
    <location>
        <begin position="66"/>
        <end position="90"/>
    </location>
</feature>
<proteinExistence type="inferred from homology"/>
<feature type="transmembrane region" description="Helical" evidence="13">
    <location>
        <begin position="331"/>
        <end position="350"/>
    </location>
</feature>
<feature type="transmembrane region" description="Helical" evidence="13">
    <location>
        <begin position="39"/>
        <end position="59"/>
    </location>
</feature>
<evidence type="ECO:0000256" key="8">
    <source>
        <dbReference type="ARBA" id="ARBA00022692"/>
    </source>
</evidence>
<keyword evidence="5" id="KW-0813">Transport</keyword>
<dbReference type="Pfam" id="PF03083">
    <property type="entry name" value="MtN3_slv"/>
    <property type="match status" value="4"/>
</dbReference>
<dbReference type="EMBL" id="NCKW01020721">
    <property type="protein sequence ID" value="POM57454.1"/>
    <property type="molecule type" value="Genomic_DNA"/>
</dbReference>
<feature type="transmembrane region" description="Helical" evidence="13">
    <location>
        <begin position="304"/>
        <end position="325"/>
    </location>
</feature>
<keyword evidence="11" id="KW-0333">Golgi apparatus</keyword>
<comment type="caution">
    <text evidence="14">The sequence shown here is derived from an EMBL/GenBank/DDBJ whole genome shotgun (WGS) entry which is preliminary data.</text>
</comment>
<evidence type="ECO:0000256" key="5">
    <source>
        <dbReference type="ARBA" id="ARBA00022448"/>
    </source>
</evidence>
<evidence type="ECO:0000256" key="2">
    <source>
        <dbReference type="ARBA" id="ARBA00004653"/>
    </source>
</evidence>
<evidence type="ECO:0000256" key="9">
    <source>
        <dbReference type="ARBA" id="ARBA00022737"/>
    </source>
</evidence>
<comment type="subcellular location">
    <subcellularLocation>
        <location evidence="1">Cell membrane</location>
        <topology evidence="1">Multi-pass membrane protein</topology>
    </subcellularLocation>
    <subcellularLocation>
        <location evidence="2">Golgi apparatus membrane</location>
        <topology evidence="2">Multi-pass membrane protein</topology>
    </subcellularLocation>
</comment>
<feature type="transmembrane region" description="Helical" evidence="13">
    <location>
        <begin position="163"/>
        <end position="183"/>
    </location>
</feature>